<proteinExistence type="predicted"/>
<dbReference type="AlphaFoldDB" id="A0AAV4F3P2"/>
<gene>
    <name evidence="3" type="ORF">ElyMa_002002500</name>
</gene>
<keyword evidence="4" id="KW-1185">Reference proteome</keyword>
<dbReference type="Proteomes" id="UP000762676">
    <property type="component" value="Unassembled WGS sequence"/>
</dbReference>
<feature type="region of interest" description="Disordered" evidence="1">
    <location>
        <begin position="146"/>
        <end position="166"/>
    </location>
</feature>
<feature type="domain" description="Temptin Cys/Cys disulfide" evidence="2">
    <location>
        <begin position="85"/>
        <end position="156"/>
    </location>
</feature>
<name>A0AAV4F3P2_9GAST</name>
<accession>A0AAV4F3P2</accession>
<evidence type="ECO:0000256" key="1">
    <source>
        <dbReference type="SAM" id="MobiDB-lite"/>
    </source>
</evidence>
<evidence type="ECO:0000259" key="2">
    <source>
        <dbReference type="Pfam" id="PF24784"/>
    </source>
</evidence>
<protein>
    <submittedName>
        <fullName evidence="3">Temptin</fullName>
    </submittedName>
</protein>
<organism evidence="3 4">
    <name type="scientific">Elysia marginata</name>
    <dbReference type="NCBI Taxonomy" id="1093978"/>
    <lineage>
        <taxon>Eukaryota</taxon>
        <taxon>Metazoa</taxon>
        <taxon>Spiralia</taxon>
        <taxon>Lophotrochozoa</taxon>
        <taxon>Mollusca</taxon>
        <taxon>Gastropoda</taxon>
        <taxon>Heterobranchia</taxon>
        <taxon>Euthyneura</taxon>
        <taxon>Panpulmonata</taxon>
        <taxon>Sacoglossa</taxon>
        <taxon>Placobranchoidea</taxon>
        <taxon>Plakobranchidae</taxon>
        <taxon>Elysia</taxon>
    </lineage>
</organism>
<reference evidence="3 4" key="1">
    <citation type="journal article" date="2021" name="Elife">
        <title>Chloroplast acquisition without the gene transfer in kleptoplastic sea slugs, Plakobranchus ocellatus.</title>
        <authorList>
            <person name="Maeda T."/>
            <person name="Takahashi S."/>
            <person name="Yoshida T."/>
            <person name="Shimamura S."/>
            <person name="Takaki Y."/>
            <person name="Nagai Y."/>
            <person name="Toyoda A."/>
            <person name="Suzuki Y."/>
            <person name="Arimoto A."/>
            <person name="Ishii H."/>
            <person name="Satoh N."/>
            <person name="Nishiyama T."/>
            <person name="Hasebe M."/>
            <person name="Maruyama T."/>
            <person name="Minagawa J."/>
            <person name="Obokata J."/>
            <person name="Shigenobu S."/>
        </authorList>
    </citation>
    <scope>NUCLEOTIDE SEQUENCE [LARGE SCALE GENOMIC DNA]</scope>
</reference>
<dbReference type="InterPro" id="IPR057626">
    <property type="entry name" value="S-S_Temptin"/>
</dbReference>
<dbReference type="Pfam" id="PF24784">
    <property type="entry name" value="Temptin_C"/>
    <property type="match status" value="1"/>
</dbReference>
<evidence type="ECO:0000313" key="4">
    <source>
        <dbReference type="Proteomes" id="UP000762676"/>
    </source>
</evidence>
<dbReference type="InterPro" id="IPR055313">
    <property type="entry name" value="Temptin-like"/>
</dbReference>
<comment type="caution">
    <text evidence="3">The sequence shown here is derived from an EMBL/GenBank/DDBJ whole genome shotgun (WGS) entry which is preliminary data.</text>
</comment>
<dbReference type="PANTHER" id="PTHR34737:SF2">
    <property type="entry name" value="EF-HAND DOMAIN-CONTAINING PROTEIN"/>
    <property type="match status" value="1"/>
</dbReference>
<sequence length="166" mass="17840">MCVWGWGVGGDKSGENTTFTGLDTDRPDAVCSQPKTRSSDDIKLRVSGDRLGFSDTGVATLWYTLLYSVVSALVGNLRFNIGEASPGVGHYNPQGTGANNAFGSHFVLAGRKWTEAFCNQDSDLDGLSNGEELGDPDCVWRVGEEPSRTDEITHPGTFAASHHTDR</sequence>
<dbReference type="PANTHER" id="PTHR34737">
    <property type="entry name" value="EF-HAND DOMAIN-CONTAINING PROTEIN"/>
    <property type="match status" value="1"/>
</dbReference>
<dbReference type="EMBL" id="BMAT01004065">
    <property type="protein sequence ID" value="GFR67584.1"/>
    <property type="molecule type" value="Genomic_DNA"/>
</dbReference>
<evidence type="ECO:0000313" key="3">
    <source>
        <dbReference type="EMBL" id="GFR67584.1"/>
    </source>
</evidence>